<comment type="caution">
    <text evidence="1">The sequence shown here is derived from an EMBL/GenBank/DDBJ whole genome shotgun (WGS) entry which is preliminary data.</text>
</comment>
<sequence>MGHSFADRFERTSTLSDIAEAVSALRRSAELTPAGHPDLPGTLNNLGRSLSRRFERTGALSDIAESISIQQQAVELTPARHSTLPGMLYNLGNSFWHRSVLTRSGNDLNISIALFISGATRGYGPPISEIGSSQTLGFPFLQASS</sequence>
<dbReference type="EMBL" id="JANBPK010001318">
    <property type="protein sequence ID" value="KAJ2923552.1"/>
    <property type="molecule type" value="Genomic_DNA"/>
</dbReference>
<feature type="non-terminal residue" evidence="1">
    <location>
        <position position="145"/>
    </location>
</feature>
<protein>
    <submittedName>
        <fullName evidence="1">Uncharacterized protein</fullName>
    </submittedName>
</protein>
<accession>A0A9W8IVP1</accession>
<evidence type="ECO:0000313" key="1">
    <source>
        <dbReference type="EMBL" id="KAJ2923552.1"/>
    </source>
</evidence>
<dbReference type="OrthoDB" id="3259646at2759"/>
<gene>
    <name evidence="1" type="ORF">H1R20_g13544</name>
</gene>
<dbReference type="SUPFAM" id="SSF48452">
    <property type="entry name" value="TPR-like"/>
    <property type="match status" value="1"/>
</dbReference>
<dbReference type="Proteomes" id="UP001140091">
    <property type="component" value="Unassembled WGS sequence"/>
</dbReference>
<dbReference type="Gene3D" id="1.25.40.10">
    <property type="entry name" value="Tetratricopeptide repeat domain"/>
    <property type="match status" value="1"/>
</dbReference>
<reference evidence="1" key="1">
    <citation type="submission" date="2022-06" db="EMBL/GenBank/DDBJ databases">
        <title>Genome Sequence of Candolleomyces eurysporus.</title>
        <authorList>
            <person name="Buettner E."/>
        </authorList>
    </citation>
    <scope>NUCLEOTIDE SEQUENCE</scope>
    <source>
        <strain evidence="1">VTCC 930004</strain>
    </source>
</reference>
<organism evidence="1 2">
    <name type="scientific">Candolleomyces eurysporus</name>
    <dbReference type="NCBI Taxonomy" id="2828524"/>
    <lineage>
        <taxon>Eukaryota</taxon>
        <taxon>Fungi</taxon>
        <taxon>Dikarya</taxon>
        <taxon>Basidiomycota</taxon>
        <taxon>Agaricomycotina</taxon>
        <taxon>Agaricomycetes</taxon>
        <taxon>Agaricomycetidae</taxon>
        <taxon>Agaricales</taxon>
        <taxon>Agaricineae</taxon>
        <taxon>Psathyrellaceae</taxon>
        <taxon>Candolleomyces</taxon>
    </lineage>
</organism>
<evidence type="ECO:0000313" key="2">
    <source>
        <dbReference type="Proteomes" id="UP001140091"/>
    </source>
</evidence>
<dbReference type="InterPro" id="IPR011990">
    <property type="entry name" value="TPR-like_helical_dom_sf"/>
</dbReference>
<name>A0A9W8IVP1_9AGAR</name>
<dbReference type="AlphaFoldDB" id="A0A9W8IVP1"/>
<proteinExistence type="predicted"/>
<keyword evidence="2" id="KW-1185">Reference proteome</keyword>